<dbReference type="Proteomes" id="UP000591131">
    <property type="component" value="Unassembled WGS sequence"/>
</dbReference>
<dbReference type="OrthoDB" id="426293at2759"/>
<evidence type="ECO:0000256" key="2">
    <source>
        <dbReference type="ARBA" id="ARBA00023043"/>
    </source>
</evidence>
<feature type="repeat" description="ANK" evidence="3">
    <location>
        <begin position="210"/>
        <end position="242"/>
    </location>
</feature>
<dbReference type="PANTHER" id="PTHR24201:SF15">
    <property type="entry name" value="ANKYRIN REPEAT DOMAIN-CONTAINING PROTEIN 66"/>
    <property type="match status" value="1"/>
</dbReference>
<evidence type="ECO:0000256" key="3">
    <source>
        <dbReference type="PROSITE-ProRule" id="PRU00023"/>
    </source>
</evidence>
<dbReference type="Gene3D" id="1.25.40.20">
    <property type="entry name" value="Ankyrin repeat-containing domain"/>
    <property type="match status" value="2"/>
</dbReference>
<dbReference type="AlphaFoldDB" id="A0A7J6N0F6"/>
<sequence>MSSSSSHCRLNNTNTTNSQSSPFNHHKNVGLPPPEVHFLDPTAFGSLVWGYLHVQDWGVLAQCCRQVRQWSLMVAETSRALRQPQWMPHCCCITALARAVKQNPLAAGALALRMALDPQQILAAGDSDGRSLLDILIEERLYGLANRLVLCGPSACRTTKLTVEAMMAAIYRGDVCAVNILSRSGIDLGAISSIAVEVSSSGGLSQQLISSMDPLSLAVCTGRLHVLEILLGAGAEPSVQSLAWAIDRREPYMLKLLLQHTPSPLPPNMHFLLHMATAAGLCDCIVALLSAGCDVNEENWDGMRPLDLCVRQSKTHGLIHSRGGLHSLRYAASGNNTELIQTVLRREFTGRDYKDRTPEEQHRLDWHLVAASATGSKIAVEALLDWGANPAAVISSASPPSWTNLTEEGVGDYRYLGGPQRRGPMDPIPLREFCMTALHAAACRGHSTVCDILMSHPRTKMWAKTHGGPAVHHQAARLARESLWWNPLVEGPNRSPVMLSNRGRVASELAWEAGYSKLASKLAWEMIIRKVCDEADAASNSEDGATMPKVATSKLVKPAQIPTSAA</sequence>
<protein>
    <recommendedName>
        <fullName evidence="7">Ankyrin Repeat Protein</fullName>
    </recommendedName>
</protein>
<evidence type="ECO:0000256" key="4">
    <source>
        <dbReference type="SAM" id="MobiDB-lite"/>
    </source>
</evidence>
<reference evidence="5 6" key="1">
    <citation type="submission" date="2020-04" db="EMBL/GenBank/DDBJ databases">
        <title>Perkinsus chesapeaki whole genome sequence.</title>
        <authorList>
            <person name="Bogema D.R."/>
        </authorList>
    </citation>
    <scope>NUCLEOTIDE SEQUENCE [LARGE SCALE GENOMIC DNA]</scope>
    <source>
        <strain evidence="5">ATCC PRA-425</strain>
    </source>
</reference>
<evidence type="ECO:0008006" key="7">
    <source>
        <dbReference type="Google" id="ProtNLM"/>
    </source>
</evidence>
<proteinExistence type="predicted"/>
<evidence type="ECO:0000313" key="6">
    <source>
        <dbReference type="Proteomes" id="UP000591131"/>
    </source>
</evidence>
<keyword evidence="2 3" id="KW-0040">ANK repeat</keyword>
<evidence type="ECO:0000313" key="5">
    <source>
        <dbReference type="EMBL" id="KAF4677077.1"/>
    </source>
</evidence>
<feature type="compositionally biased region" description="Polar residues" evidence="4">
    <location>
        <begin position="1"/>
        <end position="10"/>
    </location>
</feature>
<evidence type="ECO:0000256" key="1">
    <source>
        <dbReference type="ARBA" id="ARBA00022737"/>
    </source>
</evidence>
<feature type="region of interest" description="Disordered" evidence="4">
    <location>
        <begin position="1"/>
        <end position="27"/>
    </location>
</feature>
<dbReference type="InterPro" id="IPR002110">
    <property type="entry name" value="Ankyrin_rpt"/>
</dbReference>
<name>A0A7J6N0F6_PERCH</name>
<dbReference type="InterPro" id="IPR050776">
    <property type="entry name" value="Ank_Repeat/CDKN_Inhibitor"/>
</dbReference>
<dbReference type="PROSITE" id="PS50088">
    <property type="entry name" value="ANK_REPEAT"/>
    <property type="match status" value="1"/>
</dbReference>
<dbReference type="PANTHER" id="PTHR24201">
    <property type="entry name" value="ANK_REP_REGION DOMAIN-CONTAINING PROTEIN"/>
    <property type="match status" value="1"/>
</dbReference>
<dbReference type="InterPro" id="IPR036770">
    <property type="entry name" value="Ankyrin_rpt-contain_sf"/>
</dbReference>
<dbReference type="EMBL" id="JAAPAO010000021">
    <property type="protein sequence ID" value="KAF4677077.1"/>
    <property type="molecule type" value="Genomic_DNA"/>
</dbReference>
<keyword evidence="1" id="KW-0677">Repeat</keyword>
<dbReference type="SMART" id="SM00248">
    <property type="entry name" value="ANK"/>
    <property type="match status" value="5"/>
</dbReference>
<accession>A0A7J6N0F6</accession>
<gene>
    <name evidence="5" type="ORF">FOL47_003528</name>
</gene>
<keyword evidence="6" id="KW-1185">Reference proteome</keyword>
<dbReference type="SUPFAM" id="SSF48403">
    <property type="entry name" value="Ankyrin repeat"/>
    <property type="match status" value="1"/>
</dbReference>
<comment type="caution">
    <text evidence="5">The sequence shown here is derived from an EMBL/GenBank/DDBJ whole genome shotgun (WGS) entry which is preliminary data.</text>
</comment>
<organism evidence="5 6">
    <name type="scientific">Perkinsus chesapeaki</name>
    <name type="common">Clam parasite</name>
    <name type="synonym">Perkinsus andrewsi</name>
    <dbReference type="NCBI Taxonomy" id="330153"/>
    <lineage>
        <taxon>Eukaryota</taxon>
        <taxon>Sar</taxon>
        <taxon>Alveolata</taxon>
        <taxon>Perkinsozoa</taxon>
        <taxon>Perkinsea</taxon>
        <taxon>Perkinsida</taxon>
        <taxon>Perkinsidae</taxon>
        <taxon>Perkinsus</taxon>
    </lineage>
</organism>